<proteinExistence type="predicted"/>
<dbReference type="InterPro" id="IPR036249">
    <property type="entry name" value="Thioredoxin-like_sf"/>
</dbReference>
<dbReference type="EMBL" id="JAOQBH010000013">
    <property type="protein sequence ID" value="KAJ4127001.1"/>
    <property type="molecule type" value="Genomic_DNA"/>
</dbReference>
<keyword evidence="2" id="KW-1185">Reference proteome</keyword>
<organism evidence="1 2">
    <name type="scientific">Fusarium equiseti</name>
    <name type="common">Fusarium scirpi</name>
    <dbReference type="NCBI Taxonomy" id="61235"/>
    <lineage>
        <taxon>Eukaryota</taxon>
        <taxon>Fungi</taxon>
        <taxon>Dikarya</taxon>
        <taxon>Ascomycota</taxon>
        <taxon>Pezizomycotina</taxon>
        <taxon>Sordariomycetes</taxon>
        <taxon>Hypocreomycetidae</taxon>
        <taxon>Hypocreales</taxon>
        <taxon>Nectriaceae</taxon>
        <taxon>Fusarium</taxon>
        <taxon>Fusarium incarnatum-equiseti species complex</taxon>
    </lineage>
</organism>
<sequence>MSVTKVHDRSELGYLCFRYDVVLLACFEVEDGPFGVLATEFQRLADSEEYDRERVVFAKLDVKEVPECVKEFEICRMATLITFYRREKDQSFWGINPDDWQFIIKEGIKKVQN</sequence>
<evidence type="ECO:0000313" key="1">
    <source>
        <dbReference type="EMBL" id="KAJ4127001.1"/>
    </source>
</evidence>
<dbReference type="SUPFAM" id="SSF52833">
    <property type="entry name" value="Thioredoxin-like"/>
    <property type="match status" value="1"/>
</dbReference>
<dbReference type="Proteomes" id="UP001152024">
    <property type="component" value="Unassembled WGS sequence"/>
</dbReference>
<dbReference type="Gene3D" id="3.40.30.10">
    <property type="entry name" value="Glutaredoxin"/>
    <property type="match status" value="1"/>
</dbReference>
<name>A0ABQ8R4J3_FUSEQ</name>
<accession>A0ABQ8R4J3</accession>
<reference evidence="1" key="1">
    <citation type="submission" date="2022-09" db="EMBL/GenBank/DDBJ databases">
        <title>Fusarium specimens isolated from Avocado Roots.</title>
        <authorList>
            <person name="Stajich J."/>
            <person name="Roper C."/>
            <person name="Heimlech-Rivalta G."/>
        </authorList>
    </citation>
    <scope>NUCLEOTIDE SEQUENCE</scope>
    <source>
        <strain evidence="1">CF00095</strain>
    </source>
</reference>
<comment type="caution">
    <text evidence="1">The sequence shown here is derived from an EMBL/GenBank/DDBJ whole genome shotgun (WGS) entry which is preliminary data.</text>
</comment>
<protein>
    <submittedName>
        <fullName evidence="1">Uncharacterized protein</fullName>
    </submittedName>
</protein>
<evidence type="ECO:0000313" key="2">
    <source>
        <dbReference type="Proteomes" id="UP001152024"/>
    </source>
</evidence>
<gene>
    <name evidence="1" type="ORF">NW768_008622</name>
</gene>